<accession>A0A934KF27</accession>
<dbReference type="EMBL" id="JAEKNN010000034">
    <property type="protein sequence ID" value="MBJ7609299.1"/>
    <property type="molecule type" value="Genomic_DNA"/>
</dbReference>
<evidence type="ECO:0000313" key="1">
    <source>
        <dbReference type="EMBL" id="MBJ7609299.1"/>
    </source>
</evidence>
<sequence>MHQLIALWLAVGAVLGGLSLVSRLTTDPLDDPNPAYQRPGFLDVSGPPYPAAPLGAGLPADGSRSVIFFTRPSLEASLVAALETDPGLRAAARLVIVVCGRPLAPPRAAITAVAESPACPTAHLDRMRTPRDGGPPVGYAIVGPNGLVRYTTLDPEVATHLSEVETMTRTV</sequence>
<organism evidence="1 2">
    <name type="scientific">Candidatus Amunia macphersoniae</name>
    <dbReference type="NCBI Taxonomy" id="3127014"/>
    <lineage>
        <taxon>Bacteria</taxon>
        <taxon>Bacillati</taxon>
        <taxon>Candidatus Dormiibacterota</taxon>
        <taxon>Candidatus Dormibacteria</taxon>
        <taxon>Candidatus Aeolococcales</taxon>
        <taxon>Candidatus Aeolococcaceae</taxon>
        <taxon>Candidatus Amunia</taxon>
    </lineage>
</organism>
<dbReference type="AlphaFoldDB" id="A0A934KF27"/>
<reference evidence="1 2" key="1">
    <citation type="submission" date="2020-10" db="EMBL/GenBank/DDBJ databases">
        <title>Ca. Dormibacterota MAGs.</title>
        <authorList>
            <person name="Montgomery K."/>
        </authorList>
    </citation>
    <scope>NUCLEOTIDE SEQUENCE [LARGE SCALE GENOMIC DNA]</scope>
    <source>
        <strain evidence="1">Mitchell_Peninsula_5</strain>
    </source>
</reference>
<dbReference type="Proteomes" id="UP000614410">
    <property type="component" value="Unassembled WGS sequence"/>
</dbReference>
<protein>
    <submittedName>
        <fullName evidence="1">Uncharacterized protein</fullName>
    </submittedName>
</protein>
<comment type="caution">
    <text evidence="1">The sequence shown here is derived from an EMBL/GenBank/DDBJ whole genome shotgun (WGS) entry which is preliminary data.</text>
</comment>
<evidence type="ECO:0000313" key="2">
    <source>
        <dbReference type="Proteomes" id="UP000614410"/>
    </source>
</evidence>
<gene>
    <name evidence="1" type="ORF">JF887_07690</name>
</gene>
<name>A0A934KF27_9BACT</name>
<proteinExistence type="predicted"/>